<dbReference type="GO" id="GO:0000976">
    <property type="term" value="F:transcription cis-regulatory region binding"/>
    <property type="evidence" value="ECO:0007669"/>
    <property type="project" value="TreeGrafter"/>
</dbReference>
<name>A0A1H1VQJ9_9GAMM</name>
<reference evidence="7" key="1">
    <citation type="submission" date="2016-10" db="EMBL/GenBank/DDBJ databases">
        <authorList>
            <person name="de Groot N.N."/>
        </authorList>
    </citation>
    <scope>NUCLEOTIDE SEQUENCE [LARGE SCALE GENOMIC DNA]</scope>
    <source>
        <strain evidence="7">JCM 14963</strain>
    </source>
</reference>
<evidence type="ECO:0000256" key="1">
    <source>
        <dbReference type="ARBA" id="ARBA00023015"/>
    </source>
</evidence>
<dbReference type="OrthoDB" id="9809772at2"/>
<dbReference type="PROSITE" id="PS50977">
    <property type="entry name" value="HTH_TETR_2"/>
    <property type="match status" value="1"/>
</dbReference>
<dbReference type="InterPro" id="IPR050109">
    <property type="entry name" value="HTH-type_TetR-like_transc_reg"/>
</dbReference>
<evidence type="ECO:0000313" key="8">
    <source>
        <dbReference type="Proteomes" id="UP000243413"/>
    </source>
</evidence>
<sequence>MTAAQRRIHEAALKLFAEKGIGEVNVSALAEAAGVARGTIYNNLDSIESLFEKVAKELSEEMIVRVALSLPADVEPAQRLATGIRFYIRRAHDEPSWGRFLVRYGFSSEALRSMWSGQPLADLQDGLQRGAYDFEPEQATSVLALIAGGVLTAMILVQEGRKTWRDAGSDVAEMLLRAVGVESRQAQSLARDELPALVEAA</sequence>
<dbReference type="PRINTS" id="PR00455">
    <property type="entry name" value="HTHTETR"/>
</dbReference>
<dbReference type="PANTHER" id="PTHR30055:SF234">
    <property type="entry name" value="HTH-TYPE TRANSCRIPTIONAL REGULATOR BETI"/>
    <property type="match status" value="1"/>
</dbReference>
<dbReference type="InterPro" id="IPR049513">
    <property type="entry name" value="TetR_C_40"/>
</dbReference>
<proteinExistence type="predicted"/>
<dbReference type="InterPro" id="IPR009057">
    <property type="entry name" value="Homeodomain-like_sf"/>
</dbReference>
<dbReference type="Pfam" id="PF21306">
    <property type="entry name" value="TetR_C_40"/>
    <property type="match status" value="1"/>
</dbReference>
<reference evidence="6 9" key="3">
    <citation type="submission" date="2024-04" db="EMBL/GenBank/DDBJ databases">
        <title>Draft genome sequence of Halopseudomonas sabulinigri NBRC 116187.</title>
        <authorList>
            <person name="Miyakawa T."/>
            <person name="Kusuya Y."/>
            <person name="Miura T."/>
        </authorList>
    </citation>
    <scope>NUCLEOTIDE SEQUENCE [LARGE SCALE GENOMIC DNA]</scope>
    <source>
        <strain evidence="6 9">4NH20-0042</strain>
    </source>
</reference>
<protein>
    <submittedName>
        <fullName evidence="7">DNA-binding transcriptional regulator, AcrR family</fullName>
    </submittedName>
    <submittedName>
        <fullName evidence="6">TetR/AcrR family transcriptional regulator</fullName>
    </submittedName>
</protein>
<dbReference type="Pfam" id="PF00440">
    <property type="entry name" value="TetR_N"/>
    <property type="match status" value="1"/>
</dbReference>
<keyword evidence="9" id="KW-1185">Reference proteome</keyword>
<reference evidence="8" key="2">
    <citation type="submission" date="2016-10" db="EMBL/GenBank/DDBJ databases">
        <authorList>
            <person name="Varghese N."/>
            <person name="Submissions S."/>
        </authorList>
    </citation>
    <scope>NUCLEOTIDE SEQUENCE [LARGE SCALE GENOMIC DNA]</scope>
    <source>
        <strain evidence="8">JCM 14963</strain>
    </source>
</reference>
<organism evidence="7 8">
    <name type="scientific">Halopseudomonas sabulinigri</name>
    <dbReference type="NCBI Taxonomy" id="472181"/>
    <lineage>
        <taxon>Bacteria</taxon>
        <taxon>Pseudomonadati</taxon>
        <taxon>Pseudomonadota</taxon>
        <taxon>Gammaproteobacteria</taxon>
        <taxon>Pseudomonadales</taxon>
        <taxon>Pseudomonadaceae</taxon>
        <taxon>Halopseudomonas</taxon>
    </lineage>
</organism>
<evidence type="ECO:0000256" key="3">
    <source>
        <dbReference type="ARBA" id="ARBA00023163"/>
    </source>
</evidence>
<gene>
    <name evidence="6" type="ORF">NBRC116187_30360</name>
    <name evidence="7" type="ORF">SAMN05216271_2938</name>
</gene>
<accession>A0A1H1VQJ9</accession>
<dbReference type="AlphaFoldDB" id="A0A1H1VQJ9"/>
<keyword evidence="3" id="KW-0804">Transcription</keyword>
<keyword evidence="2 4" id="KW-0238">DNA-binding</keyword>
<evidence type="ECO:0000256" key="2">
    <source>
        <dbReference type="ARBA" id="ARBA00023125"/>
    </source>
</evidence>
<dbReference type="EMBL" id="LT629763">
    <property type="protein sequence ID" value="SDS86299.1"/>
    <property type="molecule type" value="Genomic_DNA"/>
</dbReference>
<dbReference type="Gene3D" id="1.10.357.10">
    <property type="entry name" value="Tetracycline Repressor, domain 2"/>
    <property type="match status" value="1"/>
</dbReference>
<dbReference type="Proteomes" id="UP001486808">
    <property type="component" value="Unassembled WGS sequence"/>
</dbReference>
<dbReference type="Proteomes" id="UP000243413">
    <property type="component" value="Chromosome I"/>
</dbReference>
<keyword evidence="1" id="KW-0805">Transcription regulation</keyword>
<evidence type="ECO:0000313" key="9">
    <source>
        <dbReference type="Proteomes" id="UP001486808"/>
    </source>
</evidence>
<dbReference type="SUPFAM" id="SSF46689">
    <property type="entry name" value="Homeodomain-like"/>
    <property type="match status" value="1"/>
</dbReference>
<dbReference type="EMBL" id="BAABWD010000004">
    <property type="protein sequence ID" value="GAA6132676.1"/>
    <property type="molecule type" value="Genomic_DNA"/>
</dbReference>
<feature type="DNA-binding region" description="H-T-H motif" evidence="4">
    <location>
        <begin position="25"/>
        <end position="44"/>
    </location>
</feature>
<dbReference type="STRING" id="472181.SAMN05216271_2938"/>
<feature type="domain" description="HTH tetR-type" evidence="5">
    <location>
        <begin position="2"/>
        <end position="62"/>
    </location>
</feature>
<evidence type="ECO:0000259" key="5">
    <source>
        <dbReference type="PROSITE" id="PS50977"/>
    </source>
</evidence>
<dbReference type="GO" id="GO:0003700">
    <property type="term" value="F:DNA-binding transcription factor activity"/>
    <property type="evidence" value="ECO:0007669"/>
    <property type="project" value="TreeGrafter"/>
</dbReference>
<dbReference type="PANTHER" id="PTHR30055">
    <property type="entry name" value="HTH-TYPE TRANSCRIPTIONAL REGULATOR RUTR"/>
    <property type="match status" value="1"/>
</dbReference>
<dbReference type="InterPro" id="IPR001647">
    <property type="entry name" value="HTH_TetR"/>
</dbReference>
<evidence type="ECO:0000313" key="7">
    <source>
        <dbReference type="EMBL" id="SDS86299.1"/>
    </source>
</evidence>
<evidence type="ECO:0000313" key="6">
    <source>
        <dbReference type="EMBL" id="GAA6132676.1"/>
    </source>
</evidence>
<evidence type="ECO:0000256" key="4">
    <source>
        <dbReference type="PROSITE-ProRule" id="PRU00335"/>
    </source>
</evidence>